<evidence type="ECO:0000259" key="5">
    <source>
        <dbReference type="PROSITE" id="PS50887"/>
    </source>
</evidence>
<comment type="catalytic activity">
    <reaction evidence="2">
        <text>2 GTP = 3',3'-c-di-GMP + 2 diphosphate</text>
        <dbReference type="Rhea" id="RHEA:24898"/>
        <dbReference type="ChEBI" id="CHEBI:33019"/>
        <dbReference type="ChEBI" id="CHEBI:37565"/>
        <dbReference type="ChEBI" id="CHEBI:58805"/>
        <dbReference type="EC" id="2.7.7.65"/>
    </reaction>
</comment>
<dbReference type="SMART" id="SM00267">
    <property type="entry name" value="GGDEF"/>
    <property type="match status" value="1"/>
</dbReference>
<evidence type="ECO:0000259" key="4">
    <source>
        <dbReference type="PROSITE" id="PS50112"/>
    </source>
</evidence>
<dbReference type="Pfam" id="PF13426">
    <property type="entry name" value="PAS_9"/>
    <property type="match status" value="1"/>
</dbReference>
<keyword evidence="3" id="KW-0175">Coiled coil</keyword>
<dbReference type="Pfam" id="PF00990">
    <property type="entry name" value="GGDEF"/>
    <property type="match status" value="1"/>
</dbReference>
<evidence type="ECO:0000313" key="7">
    <source>
        <dbReference type="Proteomes" id="UP001366060"/>
    </source>
</evidence>
<evidence type="ECO:0000313" key="6">
    <source>
        <dbReference type="EMBL" id="MEL0659414.1"/>
    </source>
</evidence>
<feature type="domain" description="GGDEF" evidence="5">
    <location>
        <begin position="176"/>
        <end position="304"/>
    </location>
</feature>
<proteinExistence type="predicted"/>
<protein>
    <recommendedName>
        <fullName evidence="1">diguanylate cyclase</fullName>
        <ecNumber evidence="1">2.7.7.65</ecNumber>
    </recommendedName>
</protein>
<dbReference type="PROSITE" id="PS50887">
    <property type="entry name" value="GGDEF"/>
    <property type="match status" value="1"/>
</dbReference>
<accession>A0ABU9HC01</accession>
<feature type="coiled-coil region" evidence="3">
    <location>
        <begin position="121"/>
        <end position="148"/>
    </location>
</feature>
<name>A0ABU9HC01_9GAMM</name>
<dbReference type="EMBL" id="JBAKBA010000019">
    <property type="protein sequence ID" value="MEL0659414.1"/>
    <property type="molecule type" value="Genomic_DNA"/>
</dbReference>
<dbReference type="Gene3D" id="3.30.450.20">
    <property type="entry name" value="PAS domain"/>
    <property type="match status" value="1"/>
</dbReference>
<dbReference type="EC" id="2.7.7.65" evidence="1"/>
<comment type="caution">
    <text evidence="6">The sequence shown here is derived from an EMBL/GenBank/DDBJ whole genome shotgun (WGS) entry which is preliminary data.</text>
</comment>
<dbReference type="SUPFAM" id="SSF55073">
    <property type="entry name" value="Nucleotide cyclase"/>
    <property type="match status" value="1"/>
</dbReference>
<dbReference type="Proteomes" id="UP001366060">
    <property type="component" value="Unassembled WGS sequence"/>
</dbReference>
<keyword evidence="6" id="KW-0548">Nucleotidyltransferase</keyword>
<dbReference type="PANTHER" id="PTHR45138:SF9">
    <property type="entry name" value="DIGUANYLATE CYCLASE DGCM-RELATED"/>
    <property type="match status" value="1"/>
</dbReference>
<keyword evidence="7" id="KW-1185">Reference proteome</keyword>
<sequence length="309" mass="35514">MKDKQINTASSISTYTLNNFPNGVFITNTSKEIVYCNDYFSTELGWEPGELIGKSVDIIFTLASKVFYQTYLIPTLLHEKICEEMQLTMINGKGIRIPITVNVKSDNAGLIYWSFFNASKRDKLYEELIQARETLEQQAEQLKLLASTDELTTLLNRREMKYRSILAIELAARSHYSVALIQLDIDHFKKVNDMYGHPEGDRVLKELGIRLKEFARKTDLVSRFGGEEFLILLPDTNKQDAILFCQRLHQLIGEIKAGDYYTKASIGLTISRPDSIFKTLYTEVDNALYKAKESGRNRTELYNKTYKKP</sequence>
<dbReference type="RefSeq" id="WP_341627971.1">
    <property type="nucleotide sequence ID" value="NZ_JBAKBA010000019.1"/>
</dbReference>
<feature type="domain" description="PAS" evidence="4">
    <location>
        <begin position="17"/>
        <end position="62"/>
    </location>
</feature>
<evidence type="ECO:0000256" key="2">
    <source>
        <dbReference type="ARBA" id="ARBA00034247"/>
    </source>
</evidence>
<evidence type="ECO:0000256" key="1">
    <source>
        <dbReference type="ARBA" id="ARBA00012528"/>
    </source>
</evidence>
<reference evidence="6 7" key="1">
    <citation type="submission" date="2024-02" db="EMBL/GenBank/DDBJ databases">
        <title>Bacteria isolated from the canopy kelp, Nereocystis luetkeana.</title>
        <authorList>
            <person name="Pfister C.A."/>
            <person name="Younker I.T."/>
            <person name="Light S.H."/>
        </authorList>
    </citation>
    <scope>NUCLEOTIDE SEQUENCE [LARGE SCALE GENOMIC DNA]</scope>
    <source>
        <strain evidence="6 7">TI.2.07</strain>
    </source>
</reference>
<dbReference type="PANTHER" id="PTHR45138">
    <property type="entry name" value="REGULATORY COMPONENTS OF SENSORY TRANSDUCTION SYSTEM"/>
    <property type="match status" value="1"/>
</dbReference>
<dbReference type="CDD" id="cd01949">
    <property type="entry name" value="GGDEF"/>
    <property type="match status" value="1"/>
</dbReference>
<dbReference type="InterPro" id="IPR000160">
    <property type="entry name" value="GGDEF_dom"/>
</dbReference>
<dbReference type="Gene3D" id="3.30.70.270">
    <property type="match status" value="1"/>
</dbReference>
<dbReference type="CDD" id="cd00130">
    <property type="entry name" value="PAS"/>
    <property type="match status" value="1"/>
</dbReference>
<dbReference type="InterPro" id="IPR000014">
    <property type="entry name" value="PAS"/>
</dbReference>
<dbReference type="NCBIfam" id="TIGR00254">
    <property type="entry name" value="GGDEF"/>
    <property type="match status" value="1"/>
</dbReference>
<dbReference type="GO" id="GO:0052621">
    <property type="term" value="F:diguanylate cyclase activity"/>
    <property type="evidence" value="ECO:0007669"/>
    <property type="project" value="UniProtKB-EC"/>
</dbReference>
<gene>
    <name evidence="6" type="ORF">V6255_09715</name>
</gene>
<organism evidence="6 7">
    <name type="scientific">Psychromonas arctica</name>
    <dbReference type="NCBI Taxonomy" id="168275"/>
    <lineage>
        <taxon>Bacteria</taxon>
        <taxon>Pseudomonadati</taxon>
        <taxon>Pseudomonadota</taxon>
        <taxon>Gammaproteobacteria</taxon>
        <taxon>Alteromonadales</taxon>
        <taxon>Psychromonadaceae</taxon>
        <taxon>Psychromonas</taxon>
    </lineage>
</organism>
<dbReference type="SUPFAM" id="SSF55785">
    <property type="entry name" value="PYP-like sensor domain (PAS domain)"/>
    <property type="match status" value="1"/>
</dbReference>
<evidence type="ECO:0000256" key="3">
    <source>
        <dbReference type="SAM" id="Coils"/>
    </source>
</evidence>
<keyword evidence="6" id="KW-0808">Transferase</keyword>
<dbReference type="InterPro" id="IPR050469">
    <property type="entry name" value="Diguanylate_Cyclase"/>
</dbReference>
<dbReference type="InterPro" id="IPR043128">
    <property type="entry name" value="Rev_trsase/Diguanyl_cyclase"/>
</dbReference>
<dbReference type="InterPro" id="IPR035965">
    <property type="entry name" value="PAS-like_dom_sf"/>
</dbReference>
<dbReference type="InterPro" id="IPR029787">
    <property type="entry name" value="Nucleotide_cyclase"/>
</dbReference>
<dbReference type="PROSITE" id="PS50112">
    <property type="entry name" value="PAS"/>
    <property type="match status" value="1"/>
</dbReference>